<comment type="similarity">
    <text evidence="1">Belongs to the proline racemase family.</text>
</comment>
<dbReference type="RefSeq" id="WP_232183846.1">
    <property type="nucleotide sequence ID" value="NZ_JAIOAP010000002.1"/>
</dbReference>
<dbReference type="PANTHER" id="PTHR33442">
    <property type="entry name" value="TRANS-3-HYDROXY-L-PROLINE DEHYDRATASE"/>
    <property type="match status" value="1"/>
</dbReference>
<evidence type="ECO:0000313" key="2">
    <source>
        <dbReference type="EMBL" id="MEQ4481562.1"/>
    </source>
</evidence>
<dbReference type="InterPro" id="IPR008794">
    <property type="entry name" value="Pro_racemase_fam"/>
</dbReference>
<evidence type="ECO:0000256" key="1">
    <source>
        <dbReference type="ARBA" id="ARBA00007529"/>
    </source>
</evidence>
<keyword evidence="3" id="KW-1185">Reference proteome</keyword>
<dbReference type="SFLD" id="SFLDS00028">
    <property type="entry name" value="Proline_Racemase"/>
    <property type="match status" value="1"/>
</dbReference>
<dbReference type="PIRSF" id="PIRSF029792">
    <property type="entry name" value="Pro_racemase"/>
    <property type="match status" value="1"/>
</dbReference>
<protein>
    <submittedName>
        <fullName evidence="2">Proline racemase family protein</fullName>
    </submittedName>
</protein>
<name>A0ABV1KP37_9BACL</name>
<accession>A0ABV1KP37</accession>
<reference evidence="2 3" key="1">
    <citation type="journal article" date="2023" name="Genome Announc.">
        <title>Pan-Genome Analyses of the Genus Cohnella and Proposal of the Novel Species Cohnella silvisoli sp. nov., Isolated from Forest Soil.</title>
        <authorList>
            <person name="Wang C."/>
            <person name="Mao L."/>
            <person name="Bao G."/>
            <person name="Zhu H."/>
        </authorList>
    </citation>
    <scope>NUCLEOTIDE SEQUENCE [LARGE SCALE GENOMIC DNA]</scope>
    <source>
        <strain evidence="2 3">NL03-T5-1</strain>
    </source>
</reference>
<dbReference type="PANTHER" id="PTHR33442:SF1">
    <property type="entry name" value="TRANS-3-HYDROXY-L-PROLINE DEHYDRATASE"/>
    <property type="match status" value="1"/>
</dbReference>
<dbReference type="Proteomes" id="UP001493487">
    <property type="component" value="Unassembled WGS sequence"/>
</dbReference>
<dbReference type="Gene3D" id="3.10.310.10">
    <property type="entry name" value="Diaminopimelate Epimerase, Chain A, domain 1"/>
    <property type="match status" value="2"/>
</dbReference>
<dbReference type="Pfam" id="PF05544">
    <property type="entry name" value="Pro_racemase"/>
    <property type="match status" value="1"/>
</dbReference>
<comment type="caution">
    <text evidence="2">The sequence shown here is derived from an EMBL/GenBank/DDBJ whole genome shotgun (WGS) entry which is preliminary data.</text>
</comment>
<proteinExistence type="inferred from homology"/>
<evidence type="ECO:0000313" key="3">
    <source>
        <dbReference type="Proteomes" id="UP001493487"/>
    </source>
</evidence>
<gene>
    <name evidence="2" type="ORF">QJS35_04055</name>
</gene>
<dbReference type="EMBL" id="JASKHM010000002">
    <property type="protein sequence ID" value="MEQ4481562.1"/>
    <property type="molecule type" value="Genomic_DNA"/>
</dbReference>
<sequence length="337" mass="35845">MEFNKWFSAIDTHSGGEPLRIVTGGLPQMEGATQQARAASFSRSFDSVRRVLMAEPRGHHGMTGAIVTPPASEDAHFGLLFMNNEGLAPISGHGVIAAVTAWIETGQLQLDYAAQAIRIDCPAGRITAYADCDRSEVKSVSFDNVPSFVYALDVPVSLHGLEFTVDVAFSGAFYAIVDAKALGGIKLTESALPDLQAWGGAIKRAVESQLAVVHPELADIAGIHGTVICDVDDVSQPSSDYRNVTVFAGEQFDRSPGGAGACAHMAVLKRRGELRLGEEIVYEGIAGSQAQCKVMAELTYGSYKAIVPRLTGNAFILGLMNFVVDPSDPLSDGFVLR</sequence>
<organism evidence="2 3">
    <name type="scientific">Cohnella silvisoli</name>
    <dbReference type="NCBI Taxonomy" id="2873699"/>
    <lineage>
        <taxon>Bacteria</taxon>
        <taxon>Bacillati</taxon>
        <taxon>Bacillota</taxon>
        <taxon>Bacilli</taxon>
        <taxon>Bacillales</taxon>
        <taxon>Paenibacillaceae</taxon>
        <taxon>Cohnella</taxon>
    </lineage>
</organism>
<dbReference type="SUPFAM" id="SSF54506">
    <property type="entry name" value="Diaminopimelate epimerase-like"/>
    <property type="match status" value="1"/>
</dbReference>